<evidence type="ECO:0000259" key="1">
    <source>
        <dbReference type="Pfam" id="PF13400"/>
    </source>
</evidence>
<reference evidence="2 3" key="1">
    <citation type="submission" date="2016-10" db="EMBL/GenBank/DDBJ databases">
        <authorList>
            <person name="de Groot N.N."/>
        </authorList>
    </citation>
    <scope>NUCLEOTIDE SEQUENCE [LARGE SCALE GENOMIC DNA]</scope>
    <source>
        <strain evidence="2 3">CGMCC 4.2023</strain>
    </source>
</reference>
<organism evidence="2 3">
    <name type="scientific">Actinacidiphila yanglinensis</name>
    <dbReference type="NCBI Taxonomy" id="310779"/>
    <lineage>
        <taxon>Bacteria</taxon>
        <taxon>Bacillati</taxon>
        <taxon>Actinomycetota</taxon>
        <taxon>Actinomycetes</taxon>
        <taxon>Kitasatosporales</taxon>
        <taxon>Streptomycetaceae</taxon>
        <taxon>Actinacidiphila</taxon>
    </lineage>
</organism>
<accession>A0A1H5UY57</accession>
<dbReference type="AlphaFoldDB" id="A0A1H5UY57"/>
<gene>
    <name evidence="2" type="ORF">SAMN05216223_10263</name>
</gene>
<sequence>MGALFFLAFAYFAVGQATNLRSKAQTAADASALAAARQNRDEVKTAFLNALDSGDDSLLGRLLSDAGTDDIAACQAARTYAGDNHATVQQCDRAGSGVGYTVSVITDDTVGSSVIDGTDSKQATAAATAVVEPRCSLGSDATDGHTIRFSCDGGPLTIDPTATGFTLDLSDFYSVHLTK</sequence>
<evidence type="ECO:0000313" key="2">
    <source>
        <dbReference type="EMBL" id="SEF79904.1"/>
    </source>
</evidence>
<dbReference type="Proteomes" id="UP000236754">
    <property type="component" value="Unassembled WGS sequence"/>
</dbReference>
<feature type="domain" description="Putative Flp pilus-assembly TadG-like N-terminal" evidence="1">
    <location>
        <begin position="3"/>
        <end position="38"/>
    </location>
</feature>
<dbReference type="EMBL" id="FNVU01000002">
    <property type="protein sequence ID" value="SEF79904.1"/>
    <property type="molecule type" value="Genomic_DNA"/>
</dbReference>
<keyword evidence="3" id="KW-1185">Reference proteome</keyword>
<dbReference type="InterPro" id="IPR028087">
    <property type="entry name" value="Tad_N"/>
</dbReference>
<name>A0A1H5UY57_9ACTN</name>
<protein>
    <submittedName>
        <fullName evidence="2">Putative Flp pilus-assembly TadE/G-like</fullName>
    </submittedName>
</protein>
<proteinExistence type="predicted"/>
<evidence type="ECO:0000313" key="3">
    <source>
        <dbReference type="Proteomes" id="UP000236754"/>
    </source>
</evidence>
<dbReference type="Pfam" id="PF13400">
    <property type="entry name" value="Tad"/>
    <property type="match status" value="1"/>
</dbReference>
<dbReference type="OrthoDB" id="4337756at2"/>